<name>A0A380KYK3_9STRE</name>
<dbReference type="SUPFAM" id="SSF54001">
    <property type="entry name" value="Cysteine proteinases"/>
    <property type="match status" value="1"/>
</dbReference>
<keyword evidence="5" id="KW-0326">Glycosidase</keyword>
<dbReference type="InterPro" id="IPR007921">
    <property type="entry name" value="CHAP_dom"/>
</dbReference>
<evidence type="ECO:0000259" key="4">
    <source>
        <dbReference type="PROSITE" id="PS50911"/>
    </source>
</evidence>
<comment type="catalytic activity">
    <reaction evidence="1">
        <text>Hydrolyzes the link between N-acetylmuramoyl residues and L-amino acid residues in certain cell-wall glycopeptides.</text>
        <dbReference type="EC" id="3.5.1.28"/>
    </reaction>
</comment>
<dbReference type="EMBL" id="UHFR01000005">
    <property type="protein sequence ID" value="SUN76174.1"/>
    <property type="molecule type" value="Genomic_DNA"/>
</dbReference>
<dbReference type="EC" id="3.5.1.28" evidence="2"/>
<dbReference type="Proteomes" id="UP000254634">
    <property type="component" value="Unassembled WGS sequence"/>
</dbReference>
<keyword evidence="3" id="KW-0732">Signal</keyword>
<dbReference type="InterPro" id="IPR038765">
    <property type="entry name" value="Papain-like_cys_pep_sf"/>
</dbReference>
<feature type="domain" description="Peptidase C51" evidence="4">
    <location>
        <begin position="33"/>
        <end position="162"/>
    </location>
</feature>
<dbReference type="Gene3D" id="3.90.1720.10">
    <property type="entry name" value="endopeptidase domain like (from Nostoc punctiforme)"/>
    <property type="match status" value="1"/>
</dbReference>
<evidence type="ECO:0000313" key="6">
    <source>
        <dbReference type="Proteomes" id="UP000254634"/>
    </source>
</evidence>
<dbReference type="SMART" id="SM00287">
    <property type="entry name" value="SH3b"/>
    <property type="match status" value="1"/>
</dbReference>
<feature type="signal peptide" evidence="3">
    <location>
        <begin position="1"/>
        <end position="28"/>
    </location>
</feature>
<dbReference type="Pfam" id="PF08460">
    <property type="entry name" value="SH3_5"/>
    <property type="match status" value="1"/>
</dbReference>
<dbReference type="RefSeq" id="WP_018372477.1">
    <property type="nucleotide sequence ID" value="NZ_UHFR01000005.1"/>
</dbReference>
<feature type="chain" id="PRO_5016657086" description="N-acetylmuramoyl-L-alanine amidase" evidence="3">
    <location>
        <begin position="29"/>
        <end position="467"/>
    </location>
</feature>
<dbReference type="Gene3D" id="2.60.40.3760">
    <property type="match status" value="1"/>
</dbReference>
<evidence type="ECO:0000256" key="2">
    <source>
        <dbReference type="ARBA" id="ARBA00011901"/>
    </source>
</evidence>
<dbReference type="PROSITE" id="PS50911">
    <property type="entry name" value="CHAP"/>
    <property type="match status" value="1"/>
</dbReference>
<keyword evidence="6" id="KW-1185">Reference proteome</keyword>
<dbReference type="Pfam" id="PF08481">
    <property type="entry name" value="GBS_Bsp-like"/>
    <property type="match status" value="1"/>
</dbReference>
<dbReference type="GO" id="GO:0016798">
    <property type="term" value="F:hydrolase activity, acting on glycosyl bonds"/>
    <property type="evidence" value="ECO:0007669"/>
    <property type="project" value="UniProtKB-KW"/>
</dbReference>
<evidence type="ECO:0000256" key="3">
    <source>
        <dbReference type="SAM" id="SignalP"/>
    </source>
</evidence>
<proteinExistence type="predicted"/>
<reference evidence="5" key="1">
    <citation type="submission" date="2018-06" db="EMBL/GenBank/DDBJ databases">
        <authorList>
            <consortium name="Pathogen Informatics"/>
            <person name="Doyle S."/>
        </authorList>
    </citation>
    <scope>NUCLEOTIDE SEQUENCE [LARGE SCALE GENOMIC DNA]</scope>
    <source>
        <strain evidence="5">NCTC13765</strain>
    </source>
</reference>
<gene>
    <name evidence="5" type="ORF">NCTC13765_00636</name>
</gene>
<evidence type="ECO:0000313" key="5">
    <source>
        <dbReference type="EMBL" id="SUN76174.1"/>
    </source>
</evidence>
<accession>A0A380KYK3</accession>
<sequence>MKKSFVKSVSAVAVATSLFGAVSPSVSAAVLGDDYPSSWKNAAADTLVDKWTMYNRECTSFAAFRLSSANGFNLPAGYGNANTWGHIARKQGYRVDMNPAVGSIAWFDSYVGYSGSAGHVSWVANVNGDQVELEEYNYNIGQGPHRYSRRTIHKSQVSGFIHFKDMAGGTNSSSVNNSVPSGTLAASGTYRFDQTKPVKAAANMSSQEVASYSAGQSVTYDKVVEADGYKWISYIGGSGLRRYIPVQKLASSNPSGKLTISNINNQTGSFDVTVTDMVSPGGVKEVKLPTWSTENGQDDIIWYSAPRQADGSYKLHVDSSKHKNSLGEYNVHLYYVQDDGKLVGAGGTTTTVTKTQQTTKTQTANINVGDTVAFKGVYKVYNNLAGQVTSSQLAGGTPGNLNIIDPGPLVETDAAGNRSGDQILLPGNYFIVPGQYKVLQVDRPSNGIYVRIGSRNVWLDMGQATKV</sequence>
<dbReference type="Pfam" id="PF05257">
    <property type="entry name" value="CHAP"/>
    <property type="match status" value="1"/>
</dbReference>
<dbReference type="GO" id="GO:0008745">
    <property type="term" value="F:N-acetylmuramoyl-L-alanine amidase activity"/>
    <property type="evidence" value="ECO:0007669"/>
    <property type="project" value="UniProtKB-EC"/>
</dbReference>
<dbReference type="InterPro" id="IPR013688">
    <property type="entry name" value="GBS_Bsp-like"/>
</dbReference>
<dbReference type="OrthoDB" id="2144002at2"/>
<organism evidence="5 6">
    <name type="scientific">Streptococcus massiliensis</name>
    <dbReference type="NCBI Taxonomy" id="313439"/>
    <lineage>
        <taxon>Bacteria</taxon>
        <taxon>Bacillati</taxon>
        <taxon>Bacillota</taxon>
        <taxon>Bacilli</taxon>
        <taxon>Lactobacillales</taxon>
        <taxon>Streptococcaceae</taxon>
        <taxon>Streptococcus</taxon>
    </lineage>
</organism>
<evidence type="ECO:0000256" key="1">
    <source>
        <dbReference type="ARBA" id="ARBA00001561"/>
    </source>
</evidence>
<dbReference type="STRING" id="1123307.GCA_000380065_01762"/>
<dbReference type="InterPro" id="IPR003646">
    <property type="entry name" value="SH3-like_bac-type"/>
</dbReference>
<protein>
    <recommendedName>
        <fullName evidence="2">N-acetylmuramoyl-L-alanine amidase</fullName>
        <ecNumber evidence="2">3.5.1.28</ecNumber>
    </recommendedName>
</protein>
<dbReference type="AlphaFoldDB" id="A0A380KYK3"/>
<keyword evidence="5" id="KW-0378">Hydrolase</keyword>